<feature type="transmembrane region" description="Helical" evidence="7">
    <location>
        <begin position="261"/>
        <end position="282"/>
    </location>
</feature>
<dbReference type="PANTHER" id="PTHR43744">
    <property type="entry name" value="ABC TRANSPORTER PERMEASE PROTEIN MG189-RELATED-RELATED"/>
    <property type="match status" value="1"/>
</dbReference>
<evidence type="ECO:0000313" key="10">
    <source>
        <dbReference type="EMBL" id="SCE65776.1"/>
    </source>
</evidence>
<comment type="subcellular location">
    <subcellularLocation>
        <location evidence="1 7">Cell membrane</location>
        <topology evidence="1 7">Multi-pass membrane protein</topology>
    </subcellularLocation>
</comment>
<dbReference type="CDD" id="cd06261">
    <property type="entry name" value="TM_PBP2"/>
    <property type="match status" value="1"/>
</dbReference>
<dbReference type="GO" id="GO:0005886">
    <property type="term" value="C:plasma membrane"/>
    <property type="evidence" value="ECO:0007669"/>
    <property type="project" value="UniProtKB-SubCell"/>
</dbReference>
<evidence type="ECO:0000256" key="8">
    <source>
        <dbReference type="SAM" id="MobiDB-lite"/>
    </source>
</evidence>
<feature type="transmembrane region" description="Helical" evidence="7">
    <location>
        <begin position="94"/>
        <end position="116"/>
    </location>
</feature>
<evidence type="ECO:0000256" key="2">
    <source>
        <dbReference type="ARBA" id="ARBA00022448"/>
    </source>
</evidence>
<dbReference type="EMBL" id="LT607412">
    <property type="protein sequence ID" value="SCE65776.1"/>
    <property type="molecule type" value="Genomic_DNA"/>
</dbReference>
<dbReference type="AlphaFoldDB" id="A0A1C4U282"/>
<proteinExistence type="inferred from homology"/>
<dbReference type="InterPro" id="IPR035906">
    <property type="entry name" value="MetI-like_sf"/>
</dbReference>
<evidence type="ECO:0000256" key="1">
    <source>
        <dbReference type="ARBA" id="ARBA00004651"/>
    </source>
</evidence>
<dbReference type="PANTHER" id="PTHR43744:SF8">
    <property type="entry name" value="SN-GLYCEROL-3-PHOSPHATE TRANSPORT SYSTEM PERMEASE PROTEIN UGPE"/>
    <property type="match status" value="1"/>
</dbReference>
<keyword evidence="5 7" id="KW-1133">Transmembrane helix</keyword>
<accession>A0A1C4U282</accession>
<feature type="transmembrane region" description="Helical" evidence="7">
    <location>
        <begin position="128"/>
        <end position="153"/>
    </location>
</feature>
<dbReference type="Pfam" id="PF00528">
    <property type="entry name" value="BPD_transp_1"/>
    <property type="match status" value="1"/>
</dbReference>
<protein>
    <submittedName>
        <fullName evidence="10">Carbohydrate ABC transporter membrane protein 2, CUT1 family</fullName>
    </submittedName>
</protein>
<evidence type="ECO:0000256" key="7">
    <source>
        <dbReference type="RuleBase" id="RU363032"/>
    </source>
</evidence>
<keyword evidence="6 7" id="KW-0472">Membrane</keyword>
<keyword evidence="11" id="KW-1185">Reference proteome</keyword>
<comment type="similarity">
    <text evidence="7">Belongs to the binding-protein-dependent transport system permease family.</text>
</comment>
<evidence type="ECO:0000256" key="6">
    <source>
        <dbReference type="ARBA" id="ARBA00023136"/>
    </source>
</evidence>
<gene>
    <name evidence="10" type="ORF">GA0070607_0041</name>
</gene>
<name>A0A1C4U282_9ACTN</name>
<keyword evidence="4 7" id="KW-0812">Transmembrane</keyword>
<dbReference type="Proteomes" id="UP000198243">
    <property type="component" value="Chromosome I"/>
</dbReference>
<keyword evidence="3" id="KW-1003">Cell membrane</keyword>
<dbReference type="InterPro" id="IPR000515">
    <property type="entry name" value="MetI-like"/>
</dbReference>
<feature type="region of interest" description="Disordered" evidence="8">
    <location>
        <begin position="1"/>
        <end position="22"/>
    </location>
</feature>
<evidence type="ECO:0000259" key="9">
    <source>
        <dbReference type="PROSITE" id="PS50928"/>
    </source>
</evidence>
<dbReference type="Gene3D" id="1.10.3720.10">
    <property type="entry name" value="MetI-like"/>
    <property type="match status" value="1"/>
</dbReference>
<feature type="domain" description="ABC transmembrane type-1" evidence="9">
    <location>
        <begin position="91"/>
        <end position="282"/>
    </location>
</feature>
<evidence type="ECO:0000256" key="5">
    <source>
        <dbReference type="ARBA" id="ARBA00022989"/>
    </source>
</evidence>
<dbReference type="PROSITE" id="PS50928">
    <property type="entry name" value="ABC_TM1"/>
    <property type="match status" value="1"/>
</dbReference>
<evidence type="ECO:0000256" key="3">
    <source>
        <dbReference type="ARBA" id="ARBA00022475"/>
    </source>
</evidence>
<dbReference type="OrthoDB" id="9794684at2"/>
<evidence type="ECO:0000256" key="4">
    <source>
        <dbReference type="ARBA" id="ARBA00022692"/>
    </source>
</evidence>
<evidence type="ECO:0000313" key="11">
    <source>
        <dbReference type="Proteomes" id="UP000198243"/>
    </source>
</evidence>
<feature type="transmembrane region" description="Helical" evidence="7">
    <location>
        <begin position="34"/>
        <end position="56"/>
    </location>
</feature>
<dbReference type="GO" id="GO:0055085">
    <property type="term" value="P:transmembrane transport"/>
    <property type="evidence" value="ECO:0007669"/>
    <property type="project" value="InterPro"/>
</dbReference>
<dbReference type="SUPFAM" id="SSF161098">
    <property type="entry name" value="MetI-like"/>
    <property type="match status" value="1"/>
</dbReference>
<feature type="transmembrane region" description="Helical" evidence="7">
    <location>
        <begin position="203"/>
        <end position="228"/>
    </location>
</feature>
<dbReference type="RefSeq" id="WP_089016346.1">
    <property type="nucleotide sequence ID" value="NZ_LT607412.1"/>
</dbReference>
<keyword evidence="2 7" id="KW-0813">Transport</keyword>
<reference evidence="11" key="1">
    <citation type="submission" date="2016-06" db="EMBL/GenBank/DDBJ databases">
        <authorList>
            <person name="Varghese N."/>
            <person name="Submissions Spin"/>
        </authorList>
    </citation>
    <scope>NUCLEOTIDE SEQUENCE [LARGE SCALE GENOMIC DNA]</scope>
    <source>
        <strain evidence="11">DSM 44875</strain>
    </source>
</reference>
<feature type="transmembrane region" description="Helical" evidence="7">
    <location>
        <begin position="159"/>
        <end position="182"/>
    </location>
</feature>
<organism evidence="10 11">
    <name type="scientific">Micromonospora coriariae</name>
    <dbReference type="NCBI Taxonomy" id="285665"/>
    <lineage>
        <taxon>Bacteria</taxon>
        <taxon>Bacillati</taxon>
        <taxon>Actinomycetota</taxon>
        <taxon>Actinomycetes</taxon>
        <taxon>Micromonosporales</taxon>
        <taxon>Micromonosporaceae</taxon>
        <taxon>Micromonospora</taxon>
    </lineage>
</organism>
<sequence>MSATTVDRPVPAGVAPNPPGRGRRRLRLSGGTHYLVLIVLALFAIGPLVAVLFNAFKNNAEIGSNPLAPPTSFSLDNFVDAWTRGDFATTMRNSLIICLGSVIGTCVVAGLAAFALSQLRVPGGGAVVAYLFLGSALPVQLFLVPLFFLWTQLHLTDNLFGLIVIYWATDAPFATLLLRSFLLKIPKDFTEAARLDGASSLQIAWRVVLPLAWPGFLTVALIVALWSWNEFFWAITFIHTPELRPVSTSFLAFQDQYSTDWGLTSAAAIFMLGPVVLLFLVLQRKFVSGLTSGGIK</sequence>